<protein>
    <submittedName>
        <fullName evidence="1">Protein RTF1</fullName>
    </submittedName>
</protein>
<accession>A0AAW2R4P2</accession>
<reference evidence="1" key="2">
    <citation type="journal article" date="2024" name="Plant">
        <title>Genomic evolution and insights into agronomic trait innovations of Sesamum species.</title>
        <authorList>
            <person name="Miao H."/>
            <person name="Wang L."/>
            <person name="Qu L."/>
            <person name="Liu H."/>
            <person name="Sun Y."/>
            <person name="Le M."/>
            <person name="Wang Q."/>
            <person name="Wei S."/>
            <person name="Zheng Y."/>
            <person name="Lin W."/>
            <person name="Duan Y."/>
            <person name="Cao H."/>
            <person name="Xiong S."/>
            <person name="Wang X."/>
            <person name="Wei L."/>
            <person name="Li C."/>
            <person name="Ma Q."/>
            <person name="Ju M."/>
            <person name="Zhao R."/>
            <person name="Li G."/>
            <person name="Mu C."/>
            <person name="Tian Q."/>
            <person name="Mei H."/>
            <person name="Zhang T."/>
            <person name="Gao T."/>
            <person name="Zhang H."/>
        </authorList>
    </citation>
    <scope>NUCLEOTIDE SEQUENCE</scope>
    <source>
        <strain evidence="1">G02</strain>
    </source>
</reference>
<sequence length="110" mass="12662">MRYAIQQRNFILENRAIVPMNKNSIVQGPSSIAAEKVRLRSELETVDDVVEVERIKARLQELDTARATERDEDAKALRLEEMNGRNKIENLKYPSEKKPVNANLKIDDRG</sequence>
<reference evidence="1" key="1">
    <citation type="submission" date="2020-06" db="EMBL/GenBank/DDBJ databases">
        <authorList>
            <person name="Li T."/>
            <person name="Hu X."/>
            <person name="Zhang T."/>
            <person name="Song X."/>
            <person name="Zhang H."/>
            <person name="Dai N."/>
            <person name="Sheng W."/>
            <person name="Hou X."/>
            <person name="Wei L."/>
        </authorList>
    </citation>
    <scope>NUCLEOTIDE SEQUENCE</scope>
    <source>
        <strain evidence="1">G02</strain>
        <tissue evidence="1">Leaf</tissue>
    </source>
</reference>
<dbReference type="AlphaFoldDB" id="A0AAW2R4P2"/>
<proteinExistence type="predicted"/>
<evidence type="ECO:0000313" key="1">
    <source>
        <dbReference type="EMBL" id="KAL0374553.1"/>
    </source>
</evidence>
<comment type="caution">
    <text evidence="1">The sequence shown here is derived from an EMBL/GenBank/DDBJ whole genome shotgun (WGS) entry which is preliminary data.</text>
</comment>
<name>A0AAW2R4P2_SESRA</name>
<gene>
    <name evidence="1" type="ORF">Sradi_3371000</name>
</gene>
<organism evidence="1">
    <name type="scientific">Sesamum radiatum</name>
    <name type="common">Black benniseed</name>
    <dbReference type="NCBI Taxonomy" id="300843"/>
    <lineage>
        <taxon>Eukaryota</taxon>
        <taxon>Viridiplantae</taxon>
        <taxon>Streptophyta</taxon>
        <taxon>Embryophyta</taxon>
        <taxon>Tracheophyta</taxon>
        <taxon>Spermatophyta</taxon>
        <taxon>Magnoliopsida</taxon>
        <taxon>eudicotyledons</taxon>
        <taxon>Gunneridae</taxon>
        <taxon>Pentapetalae</taxon>
        <taxon>asterids</taxon>
        <taxon>lamiids</taxon>
        <taxon>Lamiales</taxon>
        <taxon>Pedaliaceae</taxon>
        <taxon>Sesamum</taxon>
    </lineage>
</organism>
<dbReference type="EMBL" id="JACGWJ010000014">
    <property type="protein sequence ID" value="KAL0374553.1"/>
    <property type="molecule type" value="Genomic_DNA"/>
</dbReference>